<name>A0A392P0D0_9FABA</name>
<dbReference type="PROSITE" id="PS51999">
    <property type="entry name" value="ZF_GRF"/>
    <property type="match status" value="1"/>
</dbReference>
<dbReference type="EMBL" id="LXQA010056822">
    <property type="protein sequence ID" value="MCI04879.1"/>
    <property type="molecule type" value="Genomic_DNA"/>
</dbReference>
<dbReference type="Proteomes" id="UP000265520">
    <property type="component" value="Unassembled WGS sequence"/>
</dbReference>
<evidence type="ECO:0000256" key="4">
    <source>
        <dbReference type="PROSITE-ProRule" id="PRU01343"/>
    </source>
</evidence>
<dbReference type="PANTHER" id="PTHR33680:SF1">
    <property type="entry name" value="OS05G0489500 PROTEIN"/>
    <property type="match status" value="1"/>
</dbReference>
<evidence type="ECO:0000256" key="2">
    <source>
        <dbReference type="ARBA" id="ARBA00022771"/>
    </source>
</evidence>
<comment type="caution">
    <text evidence="6">The sequence shown here is derived from an EMBL/GenBank/DDBJ whole genome shotgun (WGS) entry which is preliminary data.</text>
</comment>
<feature type="domain" description="GRF-type" evidence="5">
    <location>
        <begin position="18"/>
        <end position="60"/>
    </location>
</feature>
<dbReference type="PANTHER" id="PTHR33680">
    <property type="entry name" value="OS07G0190500 PROTEIN"/>
    <property type="match status" value="1"/>
</dbReference>
<keyword evidence="7" id="KW-1185">Reference proteome</keyword>
<dbReference type="AlphaFoldDB" id="A0A392P0D0"/>
<evidence type="ECO:0000313" key="6">
    <source>
        <dbReference type="EMBL" id="MCI04879.1"/>
    </source>
</evidence>
<reference evidence="6 7" key="1">
    <citation type="journal article" date="2018" name="Front. Plant Sci.">
        <title>Red Clover (Trifolium pratense) and Zigzag Clover (T. medium) - A Picture of Genomic Similarities and Differences.</title>
        <authorList>
            <person name="Dluhosova J."/>
            <person name="Istvanek J."/>
            <person name="Nedelnik J."/>
            <person name="Repkova J."/>
        </authorList>
    </citation>
    <scope>NUCLEOTIDE SEQUENCE [LARGE SCALE GENOMIC DNA]</scope>
    <source>
        <strain evidence="7">cv. 10/8</strain>
        <tissue evidence="6">Leaf</tissue>
    </source>
</reference>
<evidence type="ECO:0000259" key="5">
    <source>
        <dbReference type="PROSITE" id="PS51999"/>
    </source>
</evidence>
<evidence type="ECO:0000256" key="3">
    <source>
        <dbReference type="ARBA" id="ARBA00022833"/>
    </source>
</evidence>
<accession>A0A392P0D0</accession>
<keyword evidence="2 4" id="KW-0863">Zinc-finger</keyword>
<evidence type="ECO:0000313" key="7">
    <source>
        <dbReference type="Proteomes" id="UP000265520"/>
    </source>
</evidence>
<dbReference type="GO" id="GO:0008270">
    <property type="term" value="F:zinc ion binding"/>
    <property type="evidence" value="ECO:0007669"/>
    <property type="project" value="UniProtKB-KW"/>
</dbReference>
<keyword evidence="3" id="KW-0862">Zinc</keyword>
<keyword evidence="1" id="KW-0479">Metal-binding</keyword>
<dbReference type="GO" id="GO:0003677">
    <property type="term" value="F:DNA binding"/>
    <property type="evidence" value="ECO:0007669"/>
    <property type="project" value="UniProtKB-KW"/>
</dbReference>
<sequence>MASSSSVSQSTLYQIPKCGCNRPMRMFVANSDENPRRRFWKCTLSLGTASCGLFIWDDEIEGHPPYIRETKCQPRKKKEYNDGSSGSGATCNGCNCSEILRDIMNIVKELQLSKGDNLKMKLKNERNTSNKFKSLLFISWFFFFAYCKMFG</sequence>
<keyword evidence="6" id="KW-0371">Homeobox</keyword>
<proteinExistence type="predicted"/>
<protein>
    <submittedName>
        <fullName evidence="6">Zinc finger homeodomain protein</fullName>
    </submittedName>
</protein>
<dbReference type="Pfam" id="PF06839">
    <property type="entry name" value="Zn_ribbon_GRF"/>
    <property type="match status" value="1"/>
</dbReference>
<evidence type="ECO:0000256" key="1">
    <source>
        <dbReference type="ARBA" id="ARBA00022723"/>
    </source>
</evidence>
<organism evidence="6 7">
    <name type="scientific">Trifolium medium</name>
    <dbReference type="NCBI Taxonomy" id="97028"/>
    <lineage>
        <taxon>Eukaryota</taxon>
        <taxon>Viridiplantae</taxon>
        <taxon>Streptophyta</taxon>
        <taxon>Embryophyta</taxon>
        <taxon>Tracheophyta</taxon>
        <taxon>Spermatophyta</taxon>
        <taxon>Magnoliopsida</taxon>
        <taxon>eudicotyledons</taxon>
        <taxon>Gunneridae</taxon>
        <taxon>Pentapetalae</taxon>
        <taxon>rosids</taxon>
        <taxon>fabids</taxon>
        <taxon>Fabales</taxon>
        <taxon>Fabaceae</taxon>
        <taxon>Papilionoideae</taxon>
        <taxon>50 kb inversion clade</taxon>
        <taxon>NPAAA clade</taxon>
        <taxon>Hologalegina</taxon>
        <taxon>IRL clade</taxon>
        <taxon>Trifolieae</taxon>
        <taxon>Trifolium</taxon>
    </lineage>
</organism>
<keyword evidence="6" id="KW-0238">DNA-binding</keyword>
<dbReference type="InterPro" id="IPR010666">
    <property type="entry name" value="Znf_GRF"/>
</dbReference>